<reference evidence="3" key="1">
    <citation type="submission" date="2016-06" db="EMBL/GenBank/DDBJ databases">
        <title>Parallel loss of symbiosis genes in relatives of nitrogen-fixing non-legume Parasponia.</title>
        <authorList>
            <person name="Van Velzen R."/>
            <person name="Holmer R."/>
            <person name="Bu F."/>
            <person name="Rutten L."/>
            <person name="Van Zeijl A."/>
            <person name="Liu W."/>
            <person name="Santuari L."/>
            <person name="Cao Q."/>
            <person name="Sharma T."/>
            <person name="Shen D."/>
            <person name="Roswanjaya Y."/>
            <person name="Wardhani T."/>
            <person name="Kalhor M.S."/>
            <person name="Jansen J."/>
            <person name="Van den Hoogen J."/>
            <person name="Gungor B."/>
            <person name="Hartog M."/>
            <person name="Hontelez J."/>
            <person name="Verver J."/>
            <person name="Yang W.-C."/>
            <person name="Schijlen E."/>
            <person name="Repin R."/>
            <person name="Schilthuizen M."/>
            <person name="Schranz E."/>
            <person name="Heidstra R."/>
            <person name="Miyata K."/>
            <person name="Fedorova E."/>
            <person name="Kohlen W."/>
            <person name="Bisseling T."/>
            <person name="Smit S."/>
            <person name="Geurts R."/>
        </authorList>
    </citation>
    <scope>NUCLEOTIDE SEQUENCE [LARGE SCALE GENOMIC DNA]</scope>
    <source>
        <strain evidence="3">cv. RG33-2</strain>
    </source>
</reference>
<dbReference type="InParanoid" id="A0A2P5B3J5"/>
<feature type="region of interest" description="Disordered" evidence="1">
    <location>
        <begin position="671"/>
        <end position="697"/>
    </location>
</feature>
<evidence type="ECO:0000256" key="1">
    <source>
        <dbReference type="SAM" id="MobiDB-lite"/>
    </source>
</evidence>
<evidence type="ECO:0000313" key="2">
    <source>
        <dbReference type="EMBL" id="PON43339.1"/>
    </source>
</evidence>
<name>A0A2P5B3J5_TREOI</name>
<dbReference type="AlphaFoldDB" id="A0A2P5B3J5"/>
<dbReference type="Proteomes" id="UP000237000">
    <property type="component" value="Unassembled WGS sequence"/>
</dbReference>
<feature type="compositionally biased region" description="Polar residues" evidence="1">
    <location>
        <begin position="674"/>
        <end position="683"/>
    </location>
</feature>
<feature type="region of interest" description="Disordered" evidence="1">
    <location>
        <begin position="751"/>
        <end position="784"/>
    </location>
</feature>
<evidence type="ECO:0000313" key="3">
    <source>
        <dbReference type="Proteomes" id="UP000237000"/>
    </source>
</evidence>
<dbReference type="STRING" id="63057.A0A2P5B3J5"/>
<dbReference type="OrthoDB" id="1713445at2759"/>
<organism evidence="2 3">
    <name type="scientific">Trema orientale</name>
    <name type="common">Charcoal tree</name>
    <name type="synonym">Celtis orientalis</name>
    <dbReference type="NCBI Taxonomy" id="63057"/>
    <lineage>
        <taxon>Eukaryota</taxon>
        <taxon>Viridiplantae</taxon>
        <taxon>Streptophyta</taxon>
        <taxon>Embryophyta</taxon>
        <taxon>Tracheophyta</taxon>
        <taxon>Spermatophyta</taxon>
        <taxon>Magnoliopsida</taxon>
        <taxon>eudicotyledons</taxon>
        <taxon>Gunneridae</taxon>
        <taxon>Pentapetalae</taxon>
        <taxon>rosids</taxon>
        <taxon>fabids</taxon>
        <taxon>Rosales</taxon>
        <taxon>Cannabaceae</taxon>
        <taxon>Trema</taxon>
    </lineage>
</organism>
<proteinExistence type="predicted"/>
<accession>A0A2P5B3J5</accession>
<sequence length="784" mass="88318">MGCVGNFKHLDREFRVEHKVFLLSVVDWGQSIKLVERNRITDYHVTFDLGAAGWLCDILKEALVCPLNQRFFRKFRGNSYVLMVGILINRRGRFLEVSHLQSGVLKRIVVPGGFGNYKGRGWFELLDCLESMVRRNCKVEESRSRRNILEAGSIGGIGNFGNPSHFHGGRKNWREAGPHANKNWKLAIVVYRNNIKQLWNTIDKGFSRKLRREVHLTELFADRAILWCANSAEKRFILLHEQCYLFSSYPVRVVSWCQKHHWVDVKFAGRDTWVGVEGISLDWWNRIVFNDIGERLGGLIDVDRDTIDISFIRFAKLRVRGFRNGFLPTKVEMALGSDRMSLQVFPLDGAPISAPSVATRPVLRNSTAPVGKRVVLPRLEWRRVVTGCSVSDVAHFGNPNCKPKEKQLVGACSQHGNSATKMGEEAYVGLKPFEAVQVPRKNISSNYSKEIIAFEKAEEMVAPTACCFSDTLCCPSSSACGSHDKGKGVISPLSSQLDEDYPDFYNNRKWTRAHVADTAFLCDLNLAHSCVDDAGPSDVMVLESDVNERRIRAQSELFRPFKSWAQSTYYLKHLKPKQKETFVSGSIQRYEKSDTHKTKAKNQNSAVLRQYRVGVELSKTIPSPSALKVYSRSRNKRSSTMNCNETDKFLSPDNFNEMIEAEFGVQDQLAVGPDSSSDYSCSKTESDHSTSQEDVEAPEEYLEGIVTLFDETGTESISNQFYNLMPASISVAQPVLMLQYAKAEDQVIDTRGGTRATGGGTHHTRTHGDRTSSSTEKIRMSEVG</sequence>
<gene>
    <name evidence="2" type="ORF">TorRG33x02_334000</name>
</gene>
<dbReference type="EMBL" id="JXTC01000616">
    <property type="protein sequence ID" value="PON43339.1"/>
    <property type="molecule type" value="Genomic_DNA"/>
</dbReference>
<comment type="caution">
    <text evidence="2">The sequence shown here is derived from an EMBL/GenBank/DDBJ whole genome shotgun (WGS) entry which is preliminary data.</text>
</comment>
<protein>
    <submittedName>
        <fullName evidence="2">Uncharacterized protein</fullName>
    </submittedName>
</protein>
<feature type="compositionally biased region" description="Basic and acidic residues" evidence="1">
    <location>
        <begin position="766"/>
        <end position="784"/>
    </location>
</feature>
<keyword evidence="3" id="KW-1185">Reference proteome</keyword>